<keyword evidence="1" id="KW-0732">Signal</keyword>
<sequence length="133" mass="15130">MFSKAFVLLFAATVVVAEGGEHDAGTFRKIYKRIKEEQGHSETDLQAYILYQKMRNEAVQTSADDEESFAIVEKFLNYIEKEYFAIPADKKLGQEYKFFTNELANLELLLKGDLKAKTPALDKFAVAVLPLKK</sequence>
<proteinExistence type="predicted"/>
<dbReference type="Proteomes" id="UP000614601">
    <property type="component" value="Unassembled WGS sequence"/>
</dbReference>
<gene>
    <name evidence="2" type="ORF">BOKJ2_LOCUS2699</name>
</gene>
<dbReference type="EMBL" id="CAJFCW020000002">
    <property type="protein sequence ID" value="CAG9089408.1"/>
    <property type="molecule type" value="Genomic_DNA"/>
</dbReference>
<reference evidence="2" key="1">
    <citation type="submission" date="2020-09" db="EMBL/GenBank/DDBJ databases">
        <authorList>
            <person name="Kikuchi T."/>
        </authorList>
    </citation>
    <scope>NUCLEOTIDE SEQUENCE</scope>
    <source>
        <strain evidence="2">SH1</strain>
    </source>
</reference>
<dbReference type="Proteomes" id="UP000783686">
    <property type="component" value="Unassembled WGS sequence"/>
</dbReference>
<organism evidence="2 3">
    <name type="scientific">Bursaphelenchus okinawaensis</name>
    <dbReference type="NCBI Taxonomy" id="465554"/>
    <lineage>
        <taxon>Eukaryota</taxon>
        <taxon>Metazoa</taxon>
        <taxon>Ecdysozoa</taxon>
        <taxon>Nematoda</taxon>
        <taxon>Chromadorea</taxon>
        <taxon>Rhabditida</taxon>
        <taxon>Tylenchina</taxon>
        <taxon>Tylenchomorpha</taxon>
        <taxon>Aphelenchoidea</taxon>
        <taxon>Aphelenchoididae</taxon>
        <taxon>Bursaphelenchus</taxon>
    </lineage>
</organism>
<dbReference type="EMBL" id="CAJFDH010000002">
    <property type="protein sequence ID" value="CAD5209475.1"/>
    <property type="molecule type" value="Genomic_DNA"/>
</dbReference>
<evidence type="ECO:0000313" key="3">
    <source>
        <dbReference type="Proteomes" id="UP000614601"/>
    </source>
</evidence>
<evidence type="ECO:0000313" key="2">
    <source>
        <dbReference type="EMBL" id="CAD5209475.1"/>
    </source>
</evidence>
<keyword evidence="3" id="KW-1185">Reference proteome</keyword>
<accession>A0A811K1W4</accession>
<feature type="chain" id="PRO_5036220846" evidence="1">
    <location>
        <begin position="18"/>
        <end position="133"/>
    </location>
</feature>
<name>A0A811K1W4_9BILA</name>
<comment type="caution">
    <text evidence="2">The sequence shown here is derived from an EMBL/GenBank/DDBJ whole genome shotgun (WGS) entry which is preliminary data.</text>
</comment>
<protein>
    <submittedName>
        <fullName evidence="2">Uncharacterized protein</fullName>
    </submittedName>
</protein>
<dbReference type="AlphaFoldDB" id="A0A811K1W4"/>
<feature type="signal peptide" evidence="1">
    <location>
        <begin position="1"/>
        <end position="17"/>
    </location>
</feature>
<evidence type="ECO:0000256" key="1">
    <source>
        <dbReference type="SAM" id="SignalP"/>
    </source>
</evidence>